<dbReference type="Pfam" id="PF03134">
    <property type="entry name" value="TB2_DP1_HVA22"/>
    <property type="match status" value="1"/>
</dbReference>
<evidence type="ECO:0000313" key="3">
    <source>
        <dbReference type="EMBL" id="GAA5803190.1"/>
    </source>
</evidence>
<dbReference type="Proteomes" id="UP001476247">
    <property type="component" value="Unassembled WGS sequence"/>
</dbReference>
<dbReference type="PANTHER" id="PTHR12300:SF117">
    <property type="entry name" value="LP05237P-RELATED"/>
    <property type="match status" value="1"/>
</dbReference>
<accession>A0ABP9Y878</accession>
<feature type="compositionally biased region" description="Low complexity" evidence="2">
    <location>
        <begin position="248"/>
        <end position="258"/>
    </location>
</feature>
<keyword evidence="1" id="KW-0812">Transmembrane</keyword>
<reference evidence="3 4" key="1">
    <citation type="submission" date="2024-04" db="EMBL/GenBank/DDBJ databases">
        <title>genome sequences of Mucor flavus KT1a and Helicostylum pulchrum KT1b strains isolation_sourced from the surface of a dry-aged beef.</title>
        <authorList>
            <person name="Toyotome T."/>
            <person name="Hosono M."/>
            <person name="Torimaru M."/>
            <person name="Fukuda K."/>
            <person name="Mikami N."/>
        </authorList>
    </citation>
    <scope>NUCLEOTIDE SEQUENCE [LARGE SCALE GENOMIC DNA]</scope>
    <source>
        <strain evidence="3 4">KT1b</strain>
    </source>
</reference>
<name>A0ABP9Y878_9FUNG</name>
<keyword evidence="1" id="KW-0472">Membrane</keyword>
<feature type="region of interest" description="Disordered" evidence="2">
    <location>
        <begin position="245"/>
        <end position="265"/>
    </location>
</feature>
<comment type="similarity">
    <text evidence="1">Belongs to the DP1 family.</text>
</comment>
<comment type="subcellular location">
    <subcellularLocation>
        <location evidence="1">Membrane</location>
        <topology evidence="1">Multi-pass membrane protein</topology>
    </subcellularLocation>
</comment>
<evidence type="ECO:0000313" key="4">
    <source>
        <dbReference type="Proteomes" id="UP001476247"/>
    </source>
</evidence>
<keyword evidence="4" id="KW-1185">Reference proteome</keyword>
<dbReference type="InterPro" id="IPR004345">
    <property type="entry name" value="TB2_DP1_HVA22"/>
</dbReference>
<sequence>MLTSGIYFCVKLGLLQLYPAYITFKALKQENQKEFSSLLTFWIVSISYLSVEYFSDIFLFWFPFYTEIKLALVLWLILPQTQGASVFYTHYLKPLLQANEHTIDNKLLELQARLKETVVLYGKRLIESVKQMISDTVFKGQETTDAQVTNELPIAPIQETGGIINPFSLFSTFISVKNVPAPIETVAVAAAAASPTTTTTTTTAVVEKLDRTDSHDSLQSYVNIKSTETSPRPTWGNYLSSFVWKPPTTTTTTTTTATEQDKKQD</sequence>
<dbReference type="PANTHER" id="PTHR12300">
    <property type="entry name" value="HVA22-LIKE PROTEINS"/>
    <property type="match status" value="1"/>
</dbReference>
<proteinExistence type="inferred from homology"/>
<evidence type="ECO:0000256" key="1">
    <source>
        <dbReference type="RuleBase" id="RU362006"/>
    </source>
</evidence>
<evidence type="ECO:0000256" key="2">
    <source>
        <dbReference type="SAM" id="MobiDB-lite"/>
    </source>
</evidence>
<feature type="transmembrane region" description="Helical" evidence="1">
    <location>
        <begin position="35"/>
        <end position="51"/>
    </location>
</feature>
<comment type="caution">
    <text evidence="1">Lacks conserved residue(s) required for the propagation of feature annotation.</text>
</comment>
<dbReference type="EMBL" id="BAABUJ010000026">
    <property type="protein sequence ID" value="GAA5803190.1"/>
    <property type="molecule type" value="Genomic_DNA"/>
</dbReference>
<protein>
    <recommendedName>
        <fullName evidence="1">Protein YOP1</fullName>
    </recommendedName>
</protein>
<organism evidence="3 4">
    <name type="scientific">Helicostylum pulchrum</name>
    <dbReference type="NCBI Taxonomy" id="562976"/>
    <lineage>
        <taxon>Eukaryota</taxon>
        <taxon>Fungi</taxon>
        <taxon>Fungi incertae sedis</taxon>
        <taxon>Mucoromycota</taxon>
        <taxon>Mucoromycotina</taxon>
        <taxon>Mucoromycetes</taxon>
        <taxon>Mucorales</taxon>
        <taxon>Mucorineae</taxon>
        <taxon>Mucoraceae</taxon>
        <taxon>Helicostylum</taxon>
    </lineage>
</organism>
<comment type="caution">
    <text evidence="3">The sequence shown here is derived from an EMBL/GenBank/DDBJ whole genome shotgun (WGS) entry which is preliminary data.</text>
</comment>
<gene>
    <name evidence="3" type="ORF">HPULCUR_008666</name>
</gene>
<keyword evidence="1" id="KW-1133">Transmembrane helix</keyword>